<dbReference type="SUPFAM" id="SSF52540">
    <property type="entry name" value="P-loop containing nucleoside triphosphate hydrolases"/>
    <property type="match status" value="1"/>
</dbReference>
<dbReference type="InterPro" id="IPR003439">
    <property type="entry name" value="ABC_transporter-like_ATP-bd"/>
</dbReference>
<evidence type="ECO:0000259" key="5">
    <source>
        <dbReference type="PROSITE" id="PS50893"/>
    </source>
</evidence>
<dbReference type="CDD" id="cd03255">
    <property type="entry name" value="ABC_MJ0796_LolCDE_FtsE"/>
    <property type="match status" value="1"/>
</dbReference>
<organism evidence="6 7">
    <name type="scientific">Desulfotruncus arcticus DSM 17038</name>
    <dbReference type="NCBI Taxonomy" id="1121424"/>
    <lineage>
        <taxon>Bacteria</taxon>
        <taxon>Bacillati</taxon>
        <taxon>Bacillota</taxon>
        <taxon>Clostridia</taxon>
        <taxon>Eubacteriales</taxon>
        <taxon>Desulfallaceae</taxon>
        <taxon>Desulfotruncus</taxon>
    </lineage>
</organism>
<dbReference type="FunFam" id="3.40.50.300:FF:000032">
    <property type="entry name" value="Export ABC transporter ATP-binding protein"/>
    <property type="match status" value="1"/>
</dbReference>
<keyword evidence="1" id="KW-0813">Transport</keyword>
<dbReference type="EMBL" id="FOOX01000008">
    <property type="protein sequence ID" value="SFG72883.1"/>
    <property type="molecule type" value="Genomic_DNA"/>
</dbReference>
<dbReference type="SMART" id="SM00382">
    <property type="entry name" value="AAA"/>
    <property type="match status" value="1"/>
</dbReference>
<dbReference type="GO" id="GO:0005886">
    <property type="term" value="C:plasma membrane"/>
    <property type="evidence" value="ECO:0007669"/>
    <property type="project" value="TreeGrafter"/>
</dbReference>
<dbReference type="PANTHER" id="PTHR24220">
    <property type="entry name" value="IMPORT ATP-BINDING PROTEIN"/>
    <property type="match status" value="1"/>
</dbReference>
<dbReference type="GO" id="GO:0005524">
    <property type="term" value="F:ATP binding"/>
    <property type="evidence" value="ECO:0007669"/>
    <property type="project" value="UniProtKB-KW"/>
</dbReference>
<evidence type="ECO:0000256" key="3">
    <source>
        <dbReference type="ARBA" id="ARBA00022840"/>
    </source>
</evidence>
<dbReference type="RefSeq" id="WP_092471733.1">
    <property type="nucleotide sequence ID" value="NZ_FOOX01000008.1"/>
</dbReference>
<protein>
    <submittedName>
        <fullName evidence="6">Putative ABC transport system ATP-binding protein</fullName>
    </submittedName>
</protein>
<sequence>MIQVSGLTKIYNTGAHPVPALQDVNLEVKAGEFVSVMGPSGSGKSTLMNLLGCLDTPTSGSYQLDGIEISSLDDTGMAKVRNLKIGFVFQNFNLLPRMTALRNVELPMLYAGIDVRERVKRATAALERVGLAQRVHHRPNQMSGGQVQRVAIARSLVNRPAVLLADEPTGNLDTRSGEEIMAIFQDLNRGGATIVLVTHERDIALHTSRIIHFRDGRLVEDERVEKPLDALEVLKSLGPVDENGGRTGETPASNVPAGAVPIAPAVSDPDARKGETK</sequence>
<dbReference type="OrthoDB" id="9810992at2"/>
<dbReference type="GO" id="GO:0098796">
    <property type="term" value="C:membrane protein complex"/>
    <property type="evidence" value="ECO:0007669"/>
    <property type="project" value="UniProtKB-ARBA"/>
</dbReference>
<dbReference type="STRING" id="341036.SAMN05660649_02537"/>
<dbReference type="PROSITE" id="PS50893">
    <property type="entry name" value="ABC_TRANSPORTER_2"/>
    <property type="match status" value="1"/>
</dbReference>
<keyword evidence="7" id="KW-1185">Reference proteome</keyword>
<dbReference type="InterPro" id="IPR017911">
    <property type="entry name" value="MacB-like_ATP-bd"/>
</dbReference>
<gene>
    <name evidence="6" type="ORF">SAMN05660649_02537</name>
</gene>
<name>A0A1I2U793_9FIRM</name>
<dbReference type="Pfam" id="PF00005">
    <property type="entry name" value="ABC_tran"/>
    <property type="match status" value="1"/>
</dbReference>
<feature type="region of interest" description="Disordered" evidence="4">
    <location>
        <begin position="238"/>
        <end position="277"/>
    </location>
</feature>
<dbReference type="InterPro" id="IPR015854">
    <property type="entry name" value="ABC_transpr_LolD-like"/>
</dbReference>
<dbReference type="AlphaFoldDB" id="A0A1I2U793"/>
<dbReference type="Gene3D" id="3.40.50.300">
    <property type="entry name" value="P-loop containing nucleotide triphosphate hydrolases"/>
    <property type="match status" value="1"/>
</dbReference>
<evidence type="ECO:0000256" key="1">
    <source>
        <dbReference type="ARBA" id="ARBA00022448"/>
    </source>
</evidence>
<keyword evidence="3 6" id="KW-0067">ATP-binding</keyword>
<dbReference type="PANTHER" id="PTHR24220:SF86">
    <property type="entry name" value="ABC TRANSPORTER ABCH.1"/>
    <property type="match status" value="1"/>
</dbReference>
<feature type="compositionally biased region" description="Low complexity" evidence="4">
    <location>
        <begin position="255"/>
        <end position="266"/>
    </location>
</feature>
<dbReference type="GO" id="GO:0022857">
    <property type="term" value="F:transmembrane transporter activity"/>
    <property type="evidence" value="ECO:0007669"/>
    <property type="project" value="UniProtKB-ARBA"/>
</dbReference>
<evidence type="ECO:0000313" key="6">
    <source>
        <dbReference type="EMBL" id="SFG72883.1"/>
    </source>
</evidence>
<feature type="domain" description="ABC transporter" evidence="5">
    <location>
        <begin position="2"/>
        <end position="240"/>
    </location>
</feature>
<accession>A0A1I2U793</accession>
<dbReference type="Proteomes" id="UP000199337">
    <property type="component" value="Unassembled WGS sequence"/>
</dbReference>
<evidence type="ECO:0000256" key="2">
    <source>
        <dbReference type="ARBA" id="ARBA00022741"/>
    </source>
</evidence>
<evidence type="ECO:0000313" key="7">
    <source>
        <dbReference type="Proteomes" id="UP000199337"/>
    </source>
</evidence>
<dbReference type="InterPro" id="IPR003593">
    <property type="entry name" value="AAA+_ATPase"/>
</dbReference>
<keyword evidence="2" id="KW-0547">Nucleotide-binding</keyword>
<dbReference type="GO" id="GO:0016887">
    <property type="term" value="F:ATP hydrolysis activity"/>
    <property type="evidence" value="ECO:0007669"/>
    <property type="project" value="InterPro"/>
</dbReference>
<reference evidence="7" key="1">
    <citation type="submission" date="2016-10" db="EMBL/GenBank/DDBJ databases">
        <authorList>
            <person name="Varghese N."/>
            <person name="Submissions S."/>
        </authorList>
    </citation>
    <scope>NUCLEOTIDE SEQUENCE [LARGE SCALE GENOMIC DNA]</scope>
    <source>
        <strain evidence="7">DSM 17038</strain>
    </source>
</reference>
<dbReference type="InterPro" id="IPR027417">
    <property type="entry name" value="P-loop_NTPase"/>
</dbReference>
<proteinExistence type="predicted"/>
<evidence type="ECO:0000256" key="4">
    <source>
        <dbReference type="SAM" id="MobiDB-lite"/>
    </source>
</evidence>